<evidence type="ECO:0000313" key="4">
    <source>
        <dbReference type="Proteomes" id="UP000242875"/>
    </source>
</evidence>
<keyword evidence="1" id="KW-0378">Hydrolase</keyword>
<dbReference type="InterPro" id="IPR029058">
    <property type="entry name" value="AB_hydrolase_fold"/>
</dbReference>
<evidence type="ECO:0000313" key="3">
    <source>
        <dbReference type="EMBL" id="OZJ03268.1"/>
    </source>
</evidence>
<evidence type="ECO:0000259" key="2">
    <source>
        <dbReference type="Pfam" id="PF07859"/>
    </source>
</evidence>
<dbReference type="EMBL" id="MVBO01000094">
    <property type="protein sequence ID" value="OZJ03268.1"/>
    <property type="molecule type" value="Genomic_DNA"/>
</dbReference>
<organism evidence="3 4">
    <name type="scientific">Bifiguratus adelaidae</name>
    <dbReference type="NCBI Taxonomy" id="1938954"/>
    <lineage>
        <taxon>Eukaryota</taxon>
        <taxon>Fungi</taxon>
        <taxon>Fungi incertae sedis</taxon>
        <taxon>Mucoromycota</taxon>
        <taxon>Mucoromycotina</taxon>
        <taxon>Endogonomycetes</taxon>
        <taxon>Endogonales</taxon>
        <taxon>Endogonales incertae sedis</taxon>
        <taxon>Bifiguratus</taxon>
    </lineage>
</organism>
<dbReference type="GO" id="GO:0016787">
    <property type="term" value="F:hydrolase activity"/>
    <property type="evidence" value="ECO:0007669"/>
    <property type="project" value="UniProtKB-KW"/>
</dbReference>
<proteinExistence type="predicted"/>
<dbReference type="InterPro" id="IPR013094">
    <property type="entry name" value="AB_hydrolase_3"/>
</dbReference>
<protein>
    <recommendedName>
        <fullName evidence="2">Alpha/beta hydrolase fold-3 domain-containing protein</fullName>
    </recommendedName>
</protein>
<dbReference type="Pfam" id="PF07859">
    <property type="entry name" value="Abhydrolase_3"/>
    <property type="match status" value="1"/>
</dbReference>
<gene>
    <name evidence="3" type="ORF">BZG36_04903</name>
</gene>
<dbReference type="AlphaFoldDB" id="A0A261XY73"/>
<feature type="domain" description="Alpha/beta hydrolase fold-3" evidence="2">
    <location>
        <begin position="84"/>
        <end position="297"/>
    </location>
</feature>
<dbReference type="SUPFAM" id="SSF53474">
    <property type="entry name" value="alpha/beta-Hydrolases"/>
    <property type="match status" value="1"/>
</dbReference>
<dbReference type="OrthoDB" id="408631at2759"/>
<keyword evidence="4" id="KW-1185">Reference proteome</keyword>
<dbReference type="PANTHER" id="PTHR48081:SF8">
    <property type="entry name" value="ALPHA_BETA HYDROLASE FOLD-3 DOMAIN-CONTAINING PROTEIN-RELATED"/>
    <property type="match status" value="1"/>
</dbReference>
<reference evidence="3 4" key="1">
    <citation type="journal article" date="2017" name="Mycologia">
        <title>Bifiguratus adelaidae, gen. et sp. nov., a new member of Mucoromycotina in endophytic and soil-dwelling habitats.</title>
        <authorList>
            <person name="Torres-Cruz T.J."/>
            <person name="Billingsley Tobias T.L."/>
            <person name="Almatruk M."/>
            <person name="Hesse C."/>
            <person name="Kuske C.R."/>
            <person name="Desiro A."/>
            <person name="Benucci G.M."/>
            <person name="Bonito G."/>
            <person name="Stajich J.E."/>
            <person name="Dunlap C."/>
            <person name="Arnold A.E."/>
            <person name="Porras-Alfaro A."/>
        </authorList>
    </citation>
    <scope>NUCLEOTIDE SEQUENCE [LARGE SCALE GENOMIC DNA]</scope>
    <source>
        <strain evidence="3 4">AZ0501</strain>
    </source>
</reference>
<dbReference type="PANTHER" id="PTHR48081">
    <property type="entry name" value="AB HYDROLASE SUPERFAMILY PROTEIN C4A8.06C"/>
    <property type="match status" value="1"/>
</dbReference>
<dbReference type="Gene3D" id="3.40.50.1820">
    <property type="entry name" value="alpha/beta hydrolase"/>
    <property type="match status" value="1"/>
</dbReference>
<sequence length="322" mass="35885">MDWEQLAADYEAIRPQIASLPKFGSTIQDIPRMREMMAAMQQSAPPSKFTALTVRDVEIDIQGGSIKLRIFTPDTGRERYPLCMYFHGGGWILGNLDSEAEFQRQLCTVCDAVVVAVDYRLAPEHKFPIPMQDCYDGLQWVLAHADELKVDVNKTAVTGMSGGGHLALVVALMDVDSGRHQIKFVASVIPSTCDEDAYPEHLKSRLTSMQTNANAEFIDAKAVRFYLANLITPEHQKSHKYVSPLLHPNLSALPPHYIAVAGLDPLRDEAIVYAQELERLGVTVELDGYPGYPHGFIIFPVEGAKRFSTRYTSAIKNDFVNM</sequence>
<dbReference type="Proteomes" id="UP000242875">
    <property type="component" value="Unassembled WGS sequence"/>
</dbReference>
<comment type="caution">
    <text evidence="3">The sequence shown here is derived from an EMBL/GenBank/DDBJ whole genome shotgun (WGS) entry which is preliminary data.</text>
</comment>
<accession>A0A261XY73</accession>
<dbReference type="InterPro" id="IPR050300">
    <property type="entry name" value="GDXG_lipolytic_enzyme"/>
</dbReference>
<evidence type="ECO:0000256" key="1">
    <source>
        <dbReference type="ARBA" id="ARBA00022801"/>
    </source>
</evidence>
<name>A0A261XY73_9FUNG</name>